<dbReference type="Proteomes" id="UP000070346">
    <property type="component" value="Unassembled WGS sequence"/>
</dbReference>
<evidence type="ECO:0000256" key="1">
    <source>
        <dbReference type="SAM" id="Phobius"/>
    </source>
</evidence>
<evidence type="ECO:0000313" key="3">
    <source>
        <dbReference type="Proteomes" id="UP000070346"/>
    </source>
</evidence>
<feature type="transmembrane region" description="Helical" evidence="1">
    <location>
        <begin position="12"/>
        <end position="34"/>
    </location>
</feature>
<gene>
    <name evidence="2" type="ORF">AYJ53_03160</name>
</gene>
<keyword evidence="1" id="KW-0812">Transmembrane</keyword>
<proteinExistence type="predicted"/>
<evidence type="ECO:0000313" key="2">
    <source>
        <dbReference type="EMBL" id="KXN76525.1"/>
    </source>
</evidence>
<accession>A0A9X0J7P1</accession>
<name>A0A9X0J7P1_LACJH</name>
<feature type="transmembrane region" description="Helical" evidence="1">
    <location>
        <begin position="54"/>
        <end position="74"/>
    </location>
</feature>
<protein>
    <submittedName>
        <fullName evidence="2">Uncharacterized protein</fullName>
    </submittedName>
</protein>
<dbReference type="EMBL" id="LSNG01000020">
    <property type="protein sequence ID" value="KXN76525.1"/>
    <property type="molecule type" value="Genomic_DNA"/>
</dbReference>
<sequence length="119" mass="13663">MNNIKDIINHLLHLCELVFFLILGYIILLSGVIIGKENTEFTIKSIQIHYNNALDFLLAIIFIVLLLNILLVYIQKASKNYKTNSIGYVKSKNNSKHSKLSTSIGRLSIKIRKELFKDE</sequence>
<keyword evidence="1" id="KW-1133">Transmembrane helix</keyword>
<comment type="caution">
    <text evidence="2">The sequence shown here is derived from an EMBL/GenBank/DDBJ whole genome shotgun (WGS) entry which is preliminary data.</text>
</comment>
<dbReference type="AlphaFoldDB" id="A0A9X0J7P1"/>
<organism evidence="2 3">
    <name type="scientific">Lactobacillus johnsonii</name>
    <dbReference type="NCBI Taxonomy" id="33959"/>
    <lineage>
        <taxon>Bacteria</taxon>
        <taxon>Bacillati</taxon>
        <taxon>Bacillota</taxon>
        <taxon>Bacilli</taxon>
        <taxon>Lactobacillales</taxon>
        <taxon>Lactobacillaceae</taxon>
        <taxon>Lactobacillus</taxon>
    </lineage>
</organism>
<reference evidence="2 3" key="1">
    <citation type="submission" date="2016-02" db="EMBL/GenBank/DDBJ databases">
        <title>Complete Genome Sequences of Lactobacillus johnsonii Strain W1.</title>
        <authorList>
            <person name="Sun Y."/>
            <person name="Wu X."/>
        </authorList>
    </citation>
    <scope>NUCLEOTIDE SEQUENCE [LARGE SCALE GENOMIC DNA]</scope>
    <source>
        <strain evidence="2 3">W1</strain>
    </source>
</reference>
<keyword evidence="1" id="KW-0472">Membrane</keyword>